<dbReference type="GeneTree" id="ENSGT00940000171487"/>
<dbReference type="AlphaFoldDB" id="H2YNK5"/>
<reference evidence="2" key="3">
    <citation type="submission" date="2025-09" db="UniProtKB">
        <authorList>
            <consortium name="Ensembl"/>
        </authorList>
    </citation>
    <scope>IDENTIFICATION</scope>
</reference>
<organism evidence="2 3">
    <name type="scientific">Ciona savignyi</name>
    <name type="common">Pacific transparent sea squirt</name>
    <dbReference type="NCBI Taxonomy" id="51511"/>
    <lineage>
        <taxon>Eukaryota</taxon>
        <taxon>Metazoa</taxon>
        <taxon>Chordata</taxon>
        <taxon>Tunicata</taxon>
        <taxon>Ascidiacea</taxon>
        <taxon>Phlebobranchia</taxon>
        <taxon>Cionidae</taxon>
        <taxon>Ciona</taxon>
    </lineage>
</organism>
<dbReference type="Pfam" id="PF00567">
    <property type="entry name" value="TUDOR"/>
    <property type="match status" value="1"/>
</dbReference>
<dbReference type="Gene3D" id="2.30.30.140">
    <property type="match status" value="1"/>
</dbReference>
<evidence type="ECO:0000259" key="1">
    <source>
        <dbReference type="PROSITE" id="PS50304"/>
    </source>
</evidence>
<keyword evidence="3" id="KW-1185">Reference proteome</keyword>
<protein>
    <recommendedName>
        <fullName evidence="1">Tudor domain-containing protein</fullName>
    </recommendedName>
</protein>
<reference evidence="2" key="2">
    <citation type="submission" date="2025-08" db="UniProtKB">
        <authorList>
            <consortium name="Ensembl"/>
        </authorList>
    </citation>
    <scope>IDENTIFICATION</scope>
</reference>
<sequence>MKAPPTTPTPWTAGMMCMAKYWEDNQYYQAKIMDIHPHQTTAVVHFIEYGNHEEVALTHLAPIQFVPLNPPLGDLSSYSGPIGGLEFIRGHQGPVKHPVYQHQRINR</sequence>
<dbReference type="SMART" id="SM00333">
    <property type="entry name" value="TUDOR"/>
    <property type="match status" value="1"/>
</dbReference>
<dbReference type="Proteomes" id="UP000007875">
    <property type="component" value="Unassembled WGS sequence"/>
</dbReference>
<dbReference type="Ensembl" id="ENSCSAVT00000006999.1">
    <property type="protein sequence ID" value="ENSCSAVP00000006912.1"/>
    <property type="gene ID" value="ENSCSAVG00000004124.1"/>
</dbReference>
<feature type="domain" description="Tudor" evidence="1">
    <location>
        <begin position="10"/>
        <end position="70"/>
    </location>
</feature>
<dbReference type="SUPFAM" id="SSF63748">
    <property type="entry name" value="Tudor/PWWP/MBT"/>
    <property type="match status" value="1"/>
</dbReference>
<dbReference type="PROSITE" id="PS50304">
    <property type="entry name" value="TUDOR"/>
    <property type="match status" value="1"/>
</dbReference>
<dbReference type="HOGENOM" id="CLU_2209090_0_0_1"/>
<dbReference type="InterPro" id="IPR002999">
    <property type="entry name" value="Tudor"/>
</dbReference>
<dbReference type="eggNOG" id="KOG3683">
    <property type="taxonomic scope" value="Eukaryota"/>
</dbReference>
<evidence type="ECO:0000313" key="2">
    <source>
        <dbReference type="Ensembl" id="ENSCSAVP00000006912.1"/>
    </source>
</evidence>
<accession>H2YNK5</accession>
<dbReference type="InParanoid" id="H2YNK5"/>
<reference evidence="3" key="1">
    <citation type="submission" date="2003-08" db="EMBL/GenBank/DDBJ databases">
        <authorList>
            <person name="Birren B."/>
            <person name="Nusbaum C."/>
            <person name="Abebe A."/>
            <person name="Abouelleil A."/>
            <person name="Adekoya E."/>
            <person name="Ait-zahra M."/>
            <person name="Allen N."/>
            <person name="Allen T."/>
            <person name="An P."/>
            <person name="Anderson M."/>
            <person name="Anderson S."/>
            <person name="Arachchi H."/>
            <person name="Armbruster J."/>
            <person name="Bachantsang P."/>
            <person name="Baldwin J."/>
            <person name="Barry A."/>
            <person name="Bayul T."/>
            <person name="Blitshsteyn B."/>
            <person name="Bloom T."/>
            <person name="Blye J."/>
            <person name="Boguslavskiy L."/>
            <person name="Borowsky M."/>
            <person name="Boukhgalter B."/>
            <person name="Brunache A."/>
            <person name="Butler J."/>
            <person name="Calixte N."/>
            <person name="Calvo S."/>
            <person name="Camarata J."/>
            <person name="Campo K."/>
            <person name="Chang J."/>
            <person name="Cheshatsang Y."/>
            <person name="Citroen M."/>
            <person name="Collymore A."/>
            <person name="Considine T."/>
            <person name="Cook A."/>
            <person name="Cooke P."/>
            <person name="Corum B."/>
            <person name="Cuomo C."/>
            <person name="David R."/>
            <person name="Dawoe T."/>
            <person name="Degray S."/>
            <person name="Dodge S."/>
            <person name="Dooley K."/>
            <person name="Dorje P."/>
            <person name="Dorjee K."/>
            <person name="Dorris L."/>
            <person name="Duffey N."/>
            <person name="Dupes A."/>
            <person name="Elkins T."/>
            <person name="Engels R."/>
            <person name="Erickson J."/>
            <person name="Farina A."/>
            <person name="Faro S."/>
            <person name="Ferreira P."/>
            <person name="Fischer H."/>
            <person name="Fitzgerald M."/>
            <person name="Foley K."/>
            <person name="Gage D."/>
            <person name="Galagan J."/>
            <person name="Gearin G."/>
            <person name="Gnerre S."/>
            <person name="Gnirke A."/>
            <person name="Goyette A."/>
            <person name="Graham J."/>
            <person name="Grandbois E."/>
            <person name="Gyaltsen K."/>
            <person name="Hafez N."/>
            <person name="Hagopian D."/>
            <person name="Hagos B."/>
            <person name="Hall J."/>
            <person name="Hatcher B."/>
            <person name="Heller A."/>
            <person name="Higgins H."/>
            <person name="Honan T."/>
            <person name="Horn A."/>
            <person name="Houde N."/>
            <person name="Hughes L."/>
            <person name="Hulme W."/>
            <person name="Husby E."/>
            <person name="Iliev I."/>
            <person name="Jaffe D."/>
            <person name="Jones C."/>
            <person name="Kamal M."/>
            <person name="Kamat A."/>
            <person name="Kamvysselis M."/>
            <person name="Karlsson E."/>
            <person name="Kells C."/>
            <person name="Kieu A."/>
            <person name="Kisner P."/>
            <person name="Kodira C."/>
            <person name="Kulbokas E."/>
            <person name="Labutti K."/>
            <person name="Lama D."/>
            <person name="Landers T."/>
            <person name="Leger J."/>
            <person name="Levine S."/>
            <person name="Lewis D."/>
            <person name="Lewis T."/>
            <person name="Lindblad-toh K."/>
            <person name="Liu X."/>
            <person name="Lokyitsang T."/>
            <person name="Lokyitsang Y."/>
            <person name="Lucien O."/>
            <person name="Lui A."/>
            <person name="Ma L.J."/>
            <person name="Mabbitt R."/>
            <person name="Macdonald J."/>
            <person name="Maclean C."/>
            <person name="Major J."/>
            <person name="Manning J."/>
            <person name="Marabella R."/>
            <person name="Maru K."/>
            <person name="Matthews C."/>
            <person name="Mauceli E."/>
            <person name="Mccarthy M."/>
            <person name="Mcdonough S."/>
            <person name="Mcghee T."/>
            <person name="Meldrim J."/>
            <person name="Meneus L."/>
            <person name="Mesirov J."/>
            <person name="Mihalev A."/>
            <person name="Mihova T."/>
            <person name="Mikkelsen T."/>
            <person name="Mlenga V."/>
            <person name="Moru K."/>
            <person name="Mozes J."/>
            <person name="Mulrain L."/>
            <person name="Munson G."/>
            <person name="Naylor J."/>
            <person name="Newes C."/>
            <person name="Nguyen C."/>
            <person name="Nguyen N."/>
            <person name="Nguyen T."/>
            <person name="Nicol R."/>
            <person name="Nielsen C."/>
            <person name="Nizzari M."/>
            <person name="Norbu C."/>
            <person name="Norbu N."/>
            <person name="O'donnell P."/>
            <person name="Okoawo O."/>
            <person name="O'leary S."/>
            <person name="Omotosho B."/>
            <person name="O'neill K."/>
            <person name="Osman S."/>
            <person name="Parker S."/>
            <person name="Perrin D."/>
            <person name="Phunkhang P."/>
            <person name="Piqani B."/>
            <person name="Purcell S."/>
            <person name="Rachupka T."/>
            <person name="Ramasamy U."/>
            <person name="Rameau R."/>
            <person name="Ray V."/>
            <person name="Raymond C."/>
            <person name="Retta R."/>
            <person name="Richardson S."/>
            <person name="Rise C."/>
            <person name="Rodriguez J."/>
            <person name="Rogers J."/>
            <person name="Rogov P."/>
            <person name="Rutman M."/>
            <person name="Schupbach R."/>
            <person name="Seaman C."/>
            <person name="Settipalli S."/>
            <person name="Sharpe T."/>
            <person name="Sheridan J."/>
            <person name="Sherpa N."/>
            <person name="Shi J."/>
            <person name="Smirnov S."/>
            <person name="Smith C."/>
            <person name="Sougnez C."/>
            <person name="Spencer B."/>
            <person name="Stalker J."/>
            <person name="Stange-thomann N."/>
            <person name="Stavropoulos S."/>
            <person name="Stetson K."/>
            <person name="Stone C."/>
            <person name="Stone S."/>
            <person name="Stubbs M."/>
            <person name="Talamas J."/>
            <person name="Tchuinga P."/>
            <person name="Tenzing P."/>
            <person name="Tesfaye S."/>
            <person name="Theodore J."/>
            <person name="Thoulutsang Y."/>
            <person name="Topham K."/>
            <person name="Towey S."/>
            <person name="Tsamla T."/>
            <person name="Tsomo N."/>
            <person name="Vallee D."/>
            <person name="Vassiliev H."/>
            <person name="Venkataraman V."/>
            <person name="Vinson J."/>
            <person name="Vo A."/>
            <person name="Wade C."/>
            <person name="Wang S."/>
            <person name="Wangchuk T."/>
            <person name="Wangdi T."/>
            <person name="Whittaker C."/>
            <person name="Wilkinson J."/>
            <person name="Wu Y."/>
            <person name="Wyman D."/>
            <person name="Yadav S."/>
            <person name="Yang S."/>
            <person name="Yang X."/>
            <person name="Yeager S."/>
            <person name="Yee E."/>
            <person name="Young G."/>
            <person name="Zainoun J."/>
            <person name="Zembeck L."/>
            <person name="Zimmer A."/>
            <person name="Zody M."/>
            <person name="Lander E."/>
        </authorList>
    </citation>
    <scope>NUCLEOTIDE SEQUENCE [LARGE SCALE GENOMIC DNA]</scope>
</reference>
<evidence type="ECO:0000313" key="3">
    <source>
        <dbReference type="Proteomes" id="UP000007875"/>
    </source>
</evidence>
<dbReference type="STRING" id="51511.ENSCSAVP00000006912"/>
<name>H2YNK5_CIOSA</name>
<proteinExistence type="predicted"/>